<proteinExistence type="predicted"/>
<keyword evidence="3" id="KW-1185">Reference proteome</keyword>
<dbReference type="SUPFAM" id="SSF56672">
    <property type="entry name" value="DNA/RNA polymerases"/>
    <property type="match status" value="1"/>
</dbReference>
<sequence>MTQTLQTFGQSPNYRVCLRSLKRLSIHRLQHSFSLVGVFQSGFRPLHSTESALLRVTNDILVASDSGSPVLLLLLDLSAAFDTADHDILLDRLESWVGLRGISLQWFCSYLSNRVFKVQLGNCSSTFLPLPWGVPQGSVLGPLLFSIYILPLGSILRKHGLGYHIYADDCQIYLALNKPGSLSLLDQCLAEVRVWLANNFLKLSDSKSEALLMTPNKTTHVSSDLDTLPYDLKQCVTNLGVKLDTRFSMGPQINAVVRSCFYQLRRLVCLKPILKRAHLESVIHAFIISRLDYANSILIGLPASALNRLQVVQNAAARILTNTPRRDHIAPVLARLHWLPVNFRVKFKILTFVFKALNGLAPDYLSDLVTRYVANRALRSADCLLLRVPSMKYKTRGQHAFVYAALTLWNALPLSVRLAPSLLRFKSLLEAHF</sequence>
<dbReference type="Ensembl" id="ENSNFUT00015040386.1">
    <property type="protein sequence ID" value="ENSNFUP00015038682.1"/>
    <property type="gene ID" value="ENSNFUG00015018659.1"/>
</dbReference>
<dbReference type="Proteomes" id="UP000694548">
    <property type="component" value="Unassembled WGS sequence"/>
</dbReference>
<dbReference type="GeneTree" id="ENSGT01150000286909"/>
<name>A0A8C6P6D8_NOTFU</name>
<evidence type="ECO:0000313" key="2">
    <source>
        <dbReference type="Ensembl" id="ENSNFUP00015038682.1"/>
    </source>
</evidence>
<reference evidence="2" key="1">
    <citation type="submission" date="2025-08" db="UniProtKB">
        <authorList>
            <consortium name="Ensembl"/>
        </authorList>
    </citation>
    <scope>IDENTIFICATION</scope>
</reference>
<feature type="domain" description="Reverse transcriptase" evidence="1">
    <location>
        <begin position="1"/>
        <end position="243"/>
    </location>
</feature>
<dbReference type="PANTHER" id="PTHR33332">
    <property type="entry name" value="REVERSE TRANSCRIPTASE DOMAIN-CONTAINING PROTEIN"/>
    <property type="match status" value="1"/>
</dbReference>
<reference evidence="2" key="2">
    <citation type="submission" date="2025-09" db="UniProtKB">
        <authorList>
            <consortium name="Ensembl"/>
        </authorList>
    </citation>
    <scope>IDENTIFICATION</scope>
</reference>
<organism evidence="2 3">
    <name type="scientific">Nothobranchius furzeri</name>
    <name type="common">Turquoise killifish</name>
    <dbReference type="NCBI Taxonomy" id="105023"/>
    <lineage>
        <taxon>Eukaryota</taxon>
        <taxon>Metazoa</taxon>
        <taxon>Chordata</taxon>
        <taxon>Craniata</taxon>
        <taxon>Vertebrata</taxon>
        <taxon>Euteleostomi</taxon>
        <taxon>Actinopterygii</taxon>
        <taxon>Neopterygii</taxon>
        <taxon>Teleostei</taxon>
        <taxon>Neoteleostei</taxon>
        <taxon>Acanthomorphata</taxon>
        <taxon>Ovalentaria</taxon>
        <taxon>Atherinomorphae</taxon>
        <taxon>Cyprinodontiformes</taxon>
        <taxon>Nothobranchiidae</taxon>
        <taxon>Nothobranchius</taxon>
    </lineage>
</organism>
<dbReference type="PROSITE" id="PS50878">
    <property type="entry name" value="RT_POL"/>
    <property type="match status" value="1"/>
</dbReference>
<dbReference type="InterPro" id="IPR000477">
    <property type="entry name" value="RT_dom"/>
</dbReference>
<evidence type="ECO:0000259" key="1">
    <source>
        <dbReference type="PROSITE" id="PS50878"/>
    </source>
</evidence>
<evidence type="ECO:0000313" key="3">
    <source>
        <dbReference type="Proteomes" id="UP000694548"/>
    </source>
</evidence>
<accession>A0A8C6P6D8</accession>
<dbReference type="InterPro" id="IPR043502">
    <property type="entry name" value="DNA/RNA_pol_sf"/>
</dbReference>
<dbReference type="AlphaFoldDB" id="A0A8C6P6D8"/>
<protein>
    <recommendedName>
        <fullName evidence="1">Reverse transcriptase domain-containing protein</fullName>
    </recommendedName>
</protein>
<dbReference type="Pfam" id="PF00078">
    <property type="entry name" value="RVT_1"/>
    <property type="match status" value="1"/>
</dbReference>